<dbReference type="Gene3D" id="3.40.50.300">
    <property type="entry name" value="P-loop containing nucleotide triphosphate hydrolases"/>
    <property type="match status" value="1"/>
</dbReference>
<proteinExistence type="predicted"/>
<dbReference type="NCBIfam" id="TIGR00231">
    <property type="entry name" value="small_GTP"/>
    <property type="match status" value="1"/>
</dbReference>
<evidence type="ECO:0000313" key="3">
    <source>
        <dbReference type="EMBL" id="GAA4348927.1"/>
    </source>
</evidence>
<dbReference type="RefSeq" id="WP_345539532.1">
    <property type="nucleotide sequence ID" value="NZ_BAABGJ010000058.1"/>
</dbReference>
<reference evidence="4" key="1">
    <citation type="journal article" date="2019" name="Int. J. Syst. Evol. Microbiol.">
        <title>The Global Catalogue of Microorganisms (GCM) 10K type strain sequencing project: providing services to taxonomists for standard genome sequencing and annotation.</title>
        <authorList>
            <consortium name="The Broad Institute Genomics Platform"/>
            <consortium name="The Broad Institute Genome Sequencing Center for Infectious Disease"/>
            <person name="Wu L."/>
            <person name="Ma J."/>
        </authorList>
    </citation>
    <scope>NUCLEOTIDE SEQUENCE [LARGE SCALE GENOMIC DNA]</scope>
    <source>
        <strain evidence="4">JCM 17804</strain>
    </source>
</reference>
<accession>A0ABP8I117</accession>
<keyword evidence="1" id="KW-0547">Nucleotide-binding</keyword>
<gene>
    <name evidence="3" type="ORF">GCM10023165_35180</name>
</gene>
<dbReference type="Proteomes" id="UP001500975">
    <property type="component" value="Unassembled WGS sequence"/>
</dbReference>
<evidence type="ECO:0000313" key="4">
    <source>
        <dbReference type="Proteomes" id="UP001500975"/>
    </source>
</evidence>
<dbReference type="SMART" id="SM00173">
    <property type="entry name" value="RAS"/>
    <property type="match status" value="1"/>
</dbReference>
<dbReference type="CDD" id="cd00154">
    <property type="entry name" value="Rab"/>
    <property type="match status" value="1"/>
</dbReference>
<name>A0ABP8I117_9BURK</name>
<comment type="caution">
    <text evidence="3">The sequence shown here is derived from an EMBL/GenBank/DDBJ whole genome shotgun (WGS) entry which is preliminary data.</text>
</comment>
<dbReference type="PANTHER" id="PTHR47977">
    <property type="entry name" value="RAS-RELATED PROTEIN RAB"/>
    <property type="match status" value="1"/>
</dbReference>
<dbReference type="InterPro" id="IPR001806">
    <property type="entry name" value="Small_GTPase"/>
</dbReference>
<sequence>MLQKKICLLGAFGVGKTSLVRRFVDTIFSDSYLTTVGVKIDKKVVRTGADDVALILWDIAGEDEVSAVRVSYLRGAAGYLLVVDGTRPETLATAESIQGRIRAELGAVPFFVLLNKSDLVEDWALPPERIEALAADGWLFRRTSAKTGIGVDETFGELAARLAG</sequence>
<evidence type="ECO:0000256" key="2">
    <source>
        <dbReference type="ARBA" id="ARBA00023134"/>
    </source>
</evidence>
<protein>
    <submittedName>
        <fullName evidence="3">Rab family GTPase</fullName>
    </submittedName>
</protein>
<dbReference type="PROSITE" id="PS51419">
    <property type="entry name" value="RAB"/>
    <property type="match status" value="1"/>
</dbReference>
<organism evidence="3 4">
    <name type="scientific">Variovorax defluvii</name>
    <dbReference type="NCBI Taxonomy" id="913761"/>
    <lineage>
        <taxon>Bacteria</taxon>
        <taxon>Pseudomonadati</taxon>
        <taxon>Pseudomonadota</taxon>
        <taxon>Betaproteobacteria</taxon>
        <taxon>Burkholderiales</taxon>
        <taxon>Comamonadaceae</taxon>
        <taxon>Variovorax</taxon>
    </lineage>
</organism>
<dbReference type="SUPFAM" id="SSF52540">
    <property type="entry name" value="P-loop containing nucleoside triphosphate hydrolases"/>
    <property type="match status" value="1"/>
</dbReference>
<dbReference type="InterPro" id="IPR027417">
    <property type="entry name" value="P-loop_NTPase"/>
</dbReference>
<keyword evidence="2" id="KW-0342">GTP-binding</keyword>
<dbReference type="Pfam" id="PF00071">
    <property type="entry name" value="Ras"/>
    <property type="match status" value="1"/>
</dbReference>
<dbReference type="InterPro" id="IPR005225">
    <property type="entry name" value="Small_GTP-bd"/>
</dbReference>
<dbReference type="EMBL" id="BAABGJ010000058">
    <property type="protein sequence ID" value="GAA4348927.1"/>
    <property type="molecule type" value="Genomic_DNA"/>
</dbReference>
<keyword evidence="4" id="KW-1185">Reference proteome</keyword>
<dbReference type="SMART" id="SM00175">
    <property type="entry name" value="RAB"/>
    <property type="match status" value="1"/>
</dbReference>
<dbReference type="InterPro" id="IPR050227">
    <property type="entry name" value="Rab"/>
</dbReference>
<evidence type="ECO:0000256" key="1">
    <source>
        <dbReference type="ARBA" id="ARBA00022741"/>
    </source>
</evidence>
<dbReference type="PRINTS" id="PR00449">
    <property type="entry name" value="RASTRNSFRMNG"/>
</dbReference>